<dbReference type="Proteomes" id="UP000829196">
    <property type="component" value="Unassembled WGS sequence"/>
</dbReference>
<keyword evidence="2" id="KW-1185">Reference proteome</keyword>
<name>A0A8T3B0Q3_DENNO</name>
<gene>
    <name evidence="1" type="ORF">KFK09_016902</name>
</gene>
<comment type="caution">
    <text evidence="1">The sequence shown here is derived from an EMBL/GenBank/DDBJ whole genome shotgun (WGS) entry which is preliminary data.</text>
</comment>
<dbReference type="OrthoDB" id="185373at2759"/>
<dbReference type="AlphaFoldDB" id="A0A8T3B0Q3"/>
<evidence type="ECO:0000313" key="1">
    <source>
        <dbReference type="EMBL" id="KAI0501957.1"/>
    </source>
</evidence>
<evidence type="ECO:0000313" key="2">
    <source>
        <dbReference type="Proteomes" id="UP000829196"/>
    </source>
</evidence>
<proteinExistence type="predicted"/>
<protein>
    <submittedName>
        <fullName evidence="1">Uncharacterized protein</fullName>
    </submittedName>
</protein>
<sequence>MLLPPFGIYDIFVVGSVDYDKGVSRVSVEKDWKVSEVVVRLLWLNNWDDVDAVLNCWVGRFAKKKNADLQILGAAERRKVALWHLRHFCDGNCGKQRTAGGTEMSQKAATARGNFSDSALPQCSKRTFTNFL</sequence>
<organism evidence="1 2">
    <name type="scientific">Dendrobium nobile</name>
    <name type="common">Orchid</name>
    <dbReference type="NCBI Taxonomy" id="94219"/>
    <lineage>
        <taxon>Eukaryota</taxon>
        <taxon>Viridiplantae</taxon>
        <taxon>Streptophyta</taxon>
        <taxon>Embryophyta</taxon>
        <taxon>Tracheophyta</taxon>
        <taxon>Spermatophyta</taxon>
        <taxon>Magnoliopsida</taxon>
        <taxon>Liliopsida</taxon>
        <taxon>Asparagales</taxon>
        <taxon>Orchidaceae</taxon>
        <taxon>Epidendroideae</taxon>
        <taxon>Malaxideae</taxon>
        <taxon>Dendrobiinae</taxon>
        <taxon>Dendrobium</taxon>
    </lineage>
</organism>
<dbReference type="EMBL" id="JAGYWB010000012">
    <property type="protein sequence ID" value="KAI0501957.1"/>
    <property type="molecule type" value="Genomic_DNA"/>
</dbReference>
<reference evidence="1" key="1">
    <citation type="journal article" date="2022" name="Front. Genet.">
        <title>Chromosome-Scale Assembly of the Dendrobium nobile Genome Provides Insights Into the Molecular Mechanism of the Biosynthesis of the Medicinal Active Ingredient of Dendrobium.</title>
        <authorList>
            <person name="Xu Q."/>
            <person name="Niu S.-C."/>
            <person name="Li K.-L."/>
            <person name="Zheng P.-J."/>
            <person name="Zhang X.-J."/>
            <person name="Jia Y."/>
            <person name="Liu Y."/>
            <person name="Niu Y.-X."/>
            <person name="Yu L.-H."/>
            <person name="Chen D.-F."/>
            <person name="Zhang G.-Q."/>
        </authorList>
    </citation>
    <scope>NUCLEOTIDE SEQUENCE</scope>
    <source>
        <tissue evidence="1">Leaf</tissue>
    </source>
</reference>
<accession>A0A8T3B0Q3</accession>